<evidence type="ECO:0000256" key="3">
    <source>
        <dbReference type="ARBA" id="ARBA00022448"/>
    </source>
</evidence>
<evidence type="ECO:0000256" key="7">
    <source>
        <dbReference type="ARBA" id="ARBA00023136"/>
    </source>
</evidence>
<evidence type="ECO:0000313" key="12">
    <source>
        <dbReference type="Proteomes" id="UP001530400"/>
    </source>
</evidence>
<evidence type="ECO:0000256" key="8">
    <source>
        <dbReference type="PROSITE-ProRule" id="PRU00282"/>
    </source>
</evidence>
<name>A0ABD3Q883_9STRA</name>
<evidence type="ECO:0000256" key="2">
    <source>
        <dbReference type="ARBA" id="ARBA00006375"/>
    </source>
</evidence>
<feature type="region of interest" description="Disordered" evidence="10">
    <location>
        <begin position="41"/>
        <end position="61"/>
    </location>
</feature>
<dbReference type="SUPFAM" id="SSF103506">
    <property type="entry name" value="Mitochondrial carrier"/>
    <property type="match status" value="1"/>
</dbReference>
<keyword evidence="12" id="KW-1185">Reference proteome</keyword>
<keyword evidence="7 8" id="KW-0472">Membrane</keyword>
<reference evidence="11 12" key="1">
    <citation type="submission" date="2024-10" db="EMBL/GenBank/DDBJ databases">
        <title>Updated reference genomes for cyclostephanoid diatoms.</title>
        <authorList>
            <person name="Roberts W.R."/>
            <person name="Alverson A.J."/>
        </authorList>
    </citation>
    <scope>NUCLEOTIDE SEQUENCE [LARGE SCALE GENOMIC DNA]</scope>
    <source>
        <strain evidence="11 12">AJA010-31</strain>
    </source>
</reference>
<dbReference type="PANTHER" id="PTHR45683">
    <property type="entry name" value="MITOCHONDRIAL NICOTINAMIDE ADENINE DINUCLEOTIDE TRANSPORTER 1-RELATED-RELATED"/>
    <property type="match status" value="1"/>
</dbReference>
<protein>
    <recommendedName>
        <fullName evidence="13">Mitochondrial carrier protein</fullName>
    </recommendedName>
</protein>
<dbReference type="Gene3D" id="1.50.40.10">
    <property type="entry name" value="Mitochondrial carrier domain"/>
    <property type="match status" value="2"/>
</dbReference>
<organism evidence="11 12">
    <name type="scientific">Cyclotella atomus</name>
    <dbReference type="NCBI Taxonomy" id="382360"/>
    <lineage>
        <taxon>Eukaryota</taxon>
        <taxon>Sar</taxon>
        <taxon>Stramenopiles</taxon>
        <taxon>Ochrophyta</taxon>
        <taxon>Bacillariophyta</taxon>
        <taxon>Coscinodiscophyceae</taxon>
        <taxon>Thalassiosirophycidae</taxon>
        <taxon>Stephanodiscales</taxon>
        <taxon>Stephanodiscaceae</taxon>
        <taxon>Cyclotella</taxon>
    </lineage>
</organism>
<comment type="caution">
    <text evidence="11">The sequence shown here is derived from an EMBL/GenBank/DDBJ whole genome shotgun (WGS) entry which is preliminary data.</text>
</comment>
<evidence type="ECO:0000256" key="9">
    <source>
        <dbReference type="RuleBase" id="RU000488"/>
    </source>
</evidence>
<dbReference type="InterPro" id="IPR044712">
    <property type="entry name" value="SLC25A32-like"/>
</dbReference>
<feature type="repeat" description="Solcar" evidence="8">
    <location>
        <begin position="338"/>
        <end position="438"/>
    </location>
</feature>
<dbReference type="AlphaFoldDB" id="A0ABD3Q883"/>
<feature type="non-terminal residue" evidence="11">
    <location>
        <position position="1"/>
    </location>
</feature>
<sequence length="442" mass="48771">PPSQPHHIHPTTLLHIAPWCLLKPLDDPQTLQNKPFVEASSMANRSDSTSTGSIQTSQNAKLKNSPLPSFFAGFAGGSASTILLYPLDLVKTRLQVDEHSAVASNNPANIKRRTICCTVRGVINHEGYLGLYKGLTPAVIGSAASWGGFFIIYEELKRQILHYKMISVDARMYTSIQRDAYDVSKDMHIDEEMDVNSNDTNYTSKSQSTEQPTVKLGPIEHFTASCMAGACMVALTNPLWLIKTRLQLQNSRLQEQLSKPDKSLSVKPPYRGLSHAAYTIVKEEGFLALYKGSIPALMLVSHGGIQFVSYEFLKSKFARPEWKKSSGKDGGTIVERLRDSFGYLVMGAASKFIASTTTYPLQVIKSRLQQRSQAIDFSEASGEIIVSKREYSGVIDCGGKILKREGIGGFFKGCLTNAIRVAPSAAITFVVYEWVLDMLSDW</sequence>
<dbReference type="InterPro" id="IPR018108">
    <property type="entry name" value="MCP_transmembrane"/>
</dbReference>
<keyword evidence="6" id="KW-1133">Transmembrane helix</keyword>
<evidence type="ECO:0000256" key="1">
    <source>
        <dbReference type="ARBA" id="ARBA00004141"/>
    </source>
</evidence>
<dbReference type="InterPro" id="IPR023395">
    <property type="entry name" value="MCP_dom_sf"/>
</dbReference>
<dbReference type="PROSITE" id="PS50920">
    <property type="entry name" value="SOLCAR"/>
    <property type="match status" value="3"/>
</dbReference>
<evidence type="ECO:0000256" key="4">
    <source>
        <dbReference type="ARBA" id="ARBA00022692"/>
    </source>
</evidence>
<evidence type="ECO:0000256" key="5">
    <source>
        <dbReference type="ARBA" id="ARBA00022737"/>
    </source>
</evidence>
<dbReference type="GO" id="GO:0016020">
    <property type="term" value="C:membrane"/>
    <property type="evidence" value="ECO:0007669"/>
    <property type="project" value="UniProtKB-SubCell"/>
</dbReference>
<dbReference type="EMBL" id="JALLPJ020000312">
    <property type="protein sequence ID" value="KAL3795696.1"/>
    <property type="molecule type" value="Genomic_DNA"/>
</dbReference>
<keyword evidence="5" id="KW-0677">Repeat</keyword>
<feature type="repeat" description="Solcar" evidence="8">
    <location>
        <begin position="216"/>
        <end position="316"/>
    </location>
</feature>
<evidence type="ECO:0000256" key="6">
    <source>
        <dbReference type="ARBA" id="ARBA00022989"/>
    </source>
</evidence>
<dbReference type="Proteomes" id="UP001530400">
    <property type="component" value="Unassembled WGS sequence"/>
</dbReference>
<evidence type="ECO:0008006" key="13">
    <source>
        <dbReference type="Google" id="ProtNLM"/>
    </source>
</evidence>
<accession>A0ABD3Q883</accession>
<comment type="subcellular location">
    <subcellularLocation>
        <location evidence="1">Membrane</location>
        <topology evidence="1">Multi-pass membrane protein</topology>
    </subcellularLocation>
</comment>
<keyword evidence="3 9" id="KW-0813">Transport</keyword>
<evidence type="ECO:0000256" key="10">
    <source>
        <dbReference type="SAM" id="MobiDB-lite"/>
    </source>
</evidence>
<evidence type="ECO:0000313" key="11">
    <source>
        <dbReference type="EMBL" id="KAL3795696.1"/>
    </source>
</evidence>
<keyword evidence="4 8" id="KW-0812">Transmembrane</keyword>
<gene>
    <name evidence="11" type="ORF">ACHAWO_004281</name>
</gene>
<dbReference type="Pfam" id="PF00153">
    <property type="entry name" value="Mito_carr"/>
    <property type="match status" value="3"/>
</dbReference>
<feature type="repeat" description="Solcar" evidence="8">
    <location>
        <begin position="64"/>
        <end position="159"/>
    </location>
</feature>
<proteinExistence type="inferred from homology"/>
<comment type="similarity">
    <text evidence="2 9">Belongs to the mitochondrial carrier (TC 2.A.29) family.</text>
</comment>